<dbReference type="AlphaFoldDB" id="A0AA41WVU8"/>
<keyword evidence="1" id="KW-0732">Signal</keyword>
<comment type="caution">
    <text evidence="2">The sequence shown here is derived from an EMBL/GenBank/DDBJ whole genome shotgun (WGS) entry which is preliminary data.</text>
</comment>
<evidence type="ECO:0008006" key="4">
    <source>
        <dbReference type="Google" id="ProtNLM"/>
    </source>
</evidence>
<sequence length="134" mass="14375">MKRIFVALLITTSAACAAEYTPQQLAEIARGDATPNLCAATLSGYAPVVKAATEELEARHAQCDWQQAQAIAQASYARKQLEIQEKQARQANALAIMGMGATFIQQTAPTQPITPQPSTMNCVQQGVFTNCTAF</sequence>
<evidence type="ECO:0000313" key="3">
    <source>
        <dbReference type="Proteomes" id="UP001162793"/>
    </source>
</evidence>
<gene>
    <name evidence="2" type="ORF">NKG59_15515</name>
</gene>
<dbReference type="RefSeq" id="WP_253538445.1">
    <property type="nucleotide sequence ID" value="NZ_JAMYWC010000004.1"/>
</dbReference>
<dbReference type="EMBL" id="JAMYWC010000004">
    <property type="protein sequence ID" value="MCP1173769.1"/>
    <property type="molecule type" value="Genomic_DNA"/>
</dbReference>
<dbReference type="Proteomes" id="UP001162793">
    <property type="component" value="Unassembled WGS sequence"/>
</dbReference>
<organism evidence="2 3">
    <name type="scientific">Ralstonia chuxiongensis</name>
    <dbReference type="NCBI Taxonomy" id="2957504"/>
    <lineage>
        <taxon>Bacteria</taxon>
        <taxon>Pseudomonadati</taxon>
        <taxon>Pseudomonadota</taxon>
        <taxon>Betaproteobacteria</taxon>
        <taxon>Burkholderiales</taxon>
        <taxon>Burkholderiaceae</taxon>
        <taxon>Ralstonia</taxon>
    </lineage>
</organism>
<feature type="chain" id="PRO_5041373911" description="DUF1311 domain-containing protein" evidence="1">
    <location>
        <begin position="18"/>
        <end position="134"/>
    </location>
</feature>
<reference evidence="3" key="1">
    <citation type="journal article" date="2023" name="Front. Microbiol.">
        <title>Ralstonia chuxiongensis sp. nov., Ralstonia mojiangensis sp. nov., and Ralstonia soli sp. nov., isolated from tobacco fields, are three novel species in the family Burkholderiaceae.</title>
        <authorList>
            <person name="Lu C.H."/>
            <person name="Zhang Y.Y."/>
            <person name="Jiang N."/>
            <person name="Chen W."/>
            <person name="Shao X."/>
            <person name="Zhao Z.M."/>
            <person name="Lu W.L."/>
            <person name="Hu X."/>
            <person name="Xi Y.X."/>
            <person name="Zou S.Y."/>
            <person name="Wei Q.J."/>
            <person name="Lin Z.L."/>
            <person name="Gong L."/>
            <person name="Gai X.T."/>
            <person name="Zhang L.Q."/>
            <person name="Li J.Y."/>
            <person name="Jin Y."/>
            <person name="Xia Z.Y."/>
        </authorList>
    </citation>
    <scope>NUCLEOTIDE SEQUENCE [LARGE SCALE GENOMIC DNA]</scope>
    <source>
        <strain evidence="3">21YRMH01-3</strain>
    </source>
</reference>
<feature type="signal peptide" evidence="1">
    <location>
        <begin position="1"/>
        <end position="17"/>
    </location>
</feature>
<proteinExistence type="predicted"/>
<protein>
    <recommendedName>
        <fullName evidence="4">DUF1311 domain-containing protein</fullName>
    </recommendedName>
</protein>
<keyword evidence="3" id="KW-1185">Reference proteome</keyword>
<dbReference type="PROSITE" id="PS51257">
    <property type="entry name" value="PROKAR_LIPOPROTEIN"/>
    <property type="match status" value="1"/>
</dbReference>
<accession>A0AA41WVU8</accession>
<evidence type="ECO:0000313" key="2">
    <source>
        <dbReference type="EMBL" id="MCP1173769.1"/>
    </source>
</evidence>
<name>A0AA41WVU8_9RALS</name>
<evidence type="ECO:0000256" key="1">
    <source>
        <dbReference type="SAM" id="SignalP"/>
    </source>
</evidence>